<keyword evidence="3" id="KW-1185">Reference proteome</keyword>
<dbReference type="Pfam" id="PF01177">
    <property type="entry name" value="Asp_Glu_race"/>
    <property type="match status" value="1"/>
</dbReference>
<accession>A0A9Q1QTB6</accession>
<evidence type="ECO:0008006" key="4">
    <source>
        <dbReference type="Google" id="ProtNLM"/>
    </source>
</evidence>
<dbReference type="PANTHER" id="PTHR21198">
    <property type="entry name" value="GLUTAMATE RACEMASE"/>
    <property type="match status" value="1"/>
</dbReference>
<dbReference type="PANTHER" id="PTHR21198:SF7">
    <property type="entry name" value="ASPARTATE-GLUTAMATE RACEMASE FAMILY"/>
    <property type="match status" value="1"/>
</dbReference>
<dbReference type="AlphaFoldDB" id="A0A9Q1QTB6"/>
<reference evidence="2" key="1">
    <citation type="submission" date="2022-04" db="EMBL/GenBank/DDBJ databases">
        <title>Carnegiea gigantea Genome sequencing and assembly v2.</title>
        <authorList>
            <person name="Copetti D."/>
            <person name="Sanderson M.J."/>
            <person name="Burquez A."/>
            <person name="Wojciechowski M.F."/>
        </authorList>
    </citation>
    <scope>NUCLEOTIDE SEQUENCE</scope>
    <source>
        <strain evidence="2">SGP5-SGP5p</strain>
        <tissue evidence="2">Aerial part</tissue>
    </source>
</reference>
<dbReference type="InterPro" id="IPR015942">
    <property type="entry name" value="Asp/Glu/hydantoin_racemase"/>
</dbReference>
<proteinExistence type="predicted"/>
<dbReference type="SUPFAM" id="SSF53681">
    <property type="entry name" value="Aspartate/glutamate racemase"/>
    <property type="match status" value="2"/>
</dbReference>
<dbReference type="OrthoDB" id="187836at2759"/>
<protein>
    <recommendedName>
        <fullName evidence="4">Aspartate racemase</fullName>
    </recommendedName>
</protein>
<name>A0A9Q1QTB6_9CARY</name>
<dbReference type="Proteomes" id="UP001153076">
    <property type="component" value="Unassembled WGS sequence"/>
</dbReference>
<gene>
    <name evidence="2" type="ORF">Cgig2_014554</name>
</gene>
<evidence type="ECO:0000313" key="3">
    <source>
        <dbReference type="Proteomes" id="UP001153076"/>
    </source>
</evidence>
<dbReference type="EMBL" id="JAKOGI010000002">
    <property type="protein sequence ID" value="KAJ8452791.1"/>
    <property type="molecule type" value="Genomic_DNA"/>
</dbReference>
<sequence length="332" mass="36949">MSISFYKLNYPAQFLGKKYRQRTHSCAKLFPALATQFSSILVHSGESDDSQKCGRSSILNISLPNKDCSRGSVLNQANAIGIIGGASIDSTMNFLQKLTQWTSEEGKDCPPFLLCSDTQLREELLVYERSSSLSLYTRAPSSHFDYTPIVENLRHKREYLVRGGSRCLVMPCHLLHSWHDDISNGCSIPILHMGECVAKELKEAKLKPLETGSPLRIGLVATDAILRAGVYQKKIQDEGFEVVLPDKATMEHVLLPATEALNRKDIEGARNLLRIALQVLLVRAVNMVLIASHDLCNLLPQDDPLLKKCIDPVDALVRSTIRWSQSVEECSS</sequence>
<dbReference type="InterPro" id="IPR001920">
    <property type="entry name" value="Asp/Glu_race"/>
</dbReference>
<organism evidence="2 3">
    <name type="scientific">Carnegiea gigantea</name>
    <dbReference type="NCBI Taxonomy" id="171969"/>
    <lineage>
        <taxon>Eukaryota</taxon>
        <taxon>Viridiplantae</taxon>
        <taxon>Streptophyta</taxon>
        <taxon>Embryophyta</taxon>
        <taxon>Tracheophyta</taxon>
        <taxon>Spermatophyta</taxon>
        <taxon>Magnoliopsida</taxon>
        <taxon>eudicotyledons</taxon>
        <taxon>Gunneridae</taxon>
        <taxon>Pentapetalae</taxon>
        <taxon>Caryophyllales</taxon>
        <taxon>Cactineae</taxon>
        <taxon>Cactaceae</taxon>
        <taxon>Cactoideae</taxon>
        <taxon>Echinocereeae</taxon>
        <taxon>Carnegiea</taxon>
    </lineage>
</organism>
<keyword evidence="1" id="KW-0413">Isomerase</keyword>
<comment type="caution">
    <text evidence="2">The sequence shown here is derived from an EMBL/GenBank/DDBJ whole genome shotgun (WGS) entry which is preliminary data.</text>
</comment>
<dbReference type="GO" id="GO:0047661">
    <property type="term" value="F:amino-acid racemase activity"/>
    <property type="evidence" value="ECO:0007669"/>
    <property type="project" value="InterPro"/>
</dbReference>
<evidence type="ECO:0000256" key="1">
    <source>
        <dbReference type="ARBA" id="ARBA00023235"/>
    </source>
</evidence>
<dbReference type="Gene3D" id="3.40.50.1860">
    <property type="match status" value="2"/>
</dbReference>
<evidence type="ECO:0000313" key="2">
    <source>
        <dbReference type="EMBL" id="KAJ8452791.1"/>
    </source>
</evidence>